<feature type="transmembrane region" description="Helical" evidence="1">
    <location>
        <begin position="121"/>
        <end position="141"/>
    </location>
</feature>
<name>A0A4R0R6K0_9APHY</name>
<comment type="caution">
    <text evidence="2">The sequence shown here is derived from an EMBL/GenBank/DDBJ whole genome shotgun (WGS) entry which is preliminary data.</text>
</comment>
<dbReference type="STRING" id="92696.A0A4R0R6K0"/>
<reference evidence="2 3" key="1">
    <citation type="submission" date="2018-11" db="EMBL/GenBank/DDBJ databases">
        <title>Genome assembly of Steccherinum ochraceum LE-BIN_3174, the white-rot fungus of the Steccherinaceae family (The Residual Polyporoid clade, Polyporales, Basidiomycota).</title>
        <authorList>
            <person name="Fedorova T.V."/>
            <person name="Glazunova O.A."/>
            <person name="Landesman E.O."/>
            <person name="Moiseenko K.V."/>
            <person name="Psurtseva N.V."/>
            <person name="Savinova O.S."/>
            <person name="Shakhova N.V."/>
            <person name="Tyazhelova T.V."/>
            <person name="Vasina D.V."/>
        </authorList>
    </citation>
    <scope>NUCLEOTIDE SEQUENCE [LARGE SCALE GENOMIC DNA]</scope>
    <source>
        <strain evidence="2 3">LE-BIN_3174</strain>
    </source>
</reference>
<keyword evidence="1" id="KW-0472">Membrane</keyword>
<evidence type="ECO:0000256" key="1">
    <source>
        <dbReference type="SAM" id="Phobius"/>
    </source>
</evidence>
<feature type="transmembrane region" description="Helical" evidence="1">
    <location>
        <begin position="87"/>
        <end position="109"/>
    </location>
</feature>
<keyword evidence="1" id="KW-0812">Transmembrane</keyword>
<keyword evidence="1" id="KW-1133">Transmembrane helix</keyword>
<feature type="transmembrane region" description="Helical" evidence="1">
    <location>
        <begin position="214"/>
        <end position="236"/>
    </location>
</feature>
<gene>
    <name evidence="2" type="ORF">EIP91_007701</name>
</gene>
<sequence>MVDWRSPKVQEICLFVFGQSLVLMLGVYCWEFALTLPDVELALISKKLRFRWILVPYLFARYAMFGNLLFLTVYLNVVPAENINCAVMGQFFSVYGTMMIACASTNLLIRTVTIWTAHKLIFYFLIAASVGQWVMTFFAGFGDGPSAQSSSAGGCHFDPGPLSMFYYYTVGFDFTILVLTMVYGQGIIYFAITFVVNVPILILASLRLNTTMTVIANIPAATISVICSSRFVTTLLHYQTQQPKKAVNNFTSYRVNEVFEEETEDYSSNAHALTTNICVSGGISTIPPDSEGNVANARSISDTSRVQAV</sequence>
<feature type="transmembrane region" description="Helical" evidence="1">
    <location>
        <begin position="54"/>
        <end position="75"/>
    </location>
</feature>
<protein>
    <submittedName>
        <fullName evidence="2">Uncharacterized protein</fullName>
    </submittedName>
</protein>
<feature type="transmembrane region" description="Helical" evidence="1">
    <location>
        <begin position="188"/>
        <end position="208"/>
    </location>
</feature>
<dbReference type="Proteomes" id="UP000292702">
    <property type="component" value="Unassembled WGS sequence"/>
</dbReference>
<keyword evidence="3" id="KW-1185">Reference proteome</keyword>
<evidence type="ECO:0000313" key="2">
    <source>
        <dbReference type="EMBL" id="TCD61933.1"/>
    </source>
</evidence>
<evidence type="ECO:0000313" key="3">
    <source>
        <dbReference type="Proteomes" id="UP000292702"/>
    </source>
</evidence>
<dbReference type="AlphaFoldDB" id="A0A4R0R6K0"/>
<dbReference type="EMBL" id="RWJN01000417">
    <property type="protein sequence ID" value="TCD61933.1"/>
    <property type="molecule type" value="Genomic_DNA"/>
</dbReference>
<feature type="transmembrane region" description="Helical" evidence="1">
    <location>
        <begin position="12"/>
        <end position="33"/>
    </location>
</feature>
<dbReference type="OrthoDB" id="2803205at2759"/>
<accession>A0A4R0R6K0</accession>
<proteinExistence type="predicted"/>
<feature type="transmembrane region" description="Helical" evidence="1">
    <location>
        <begin position="165"/>
        <end position="183"/>
    </location>
</feature>
<organism evidence="2 3">
    <name type="scientific">Steccherinum ochraceum</name>
    <dbReference type="NCBI Taxonomy" id="92696"/>
    <lineage>
        <taxon>Eukaryota</taxon>
        <taxon>Fungi</taxon>
        <taxon>Dikarya</taxon>
        <taxon>Basidiomycota</taxon>
        <taxon>Agaricomycotina</taxon>
        <taxon>Agaricomycetes</taxon>
        <taxon>Polyporales</taxon>
        <taxon>Steccherinaceae</taxon>
        <taxon>Steccherinum</taxon>
    </lineage>
</organism>